<dbReference type="InterPro" id="IPR000683">
    <property type="entry name" value="Gfo/Idh/MocA-like_OxRdtase_N"/>
</dbReference>
<dbReference type="SUPFAM" id="SSF55347">
    <property type="entry name" value="Glyceraldehyde-3-phosphate dehydrogenase-like, C-terminal domain"/>
    <property type="match status" value="1"/>
</dbReference>
<dbReference type="Gene3D" id="3.30.360.10">
    <property type="entry name" value="Dihydrodipicolinate Reductase, domain 2"/>
    <property type="match status" value="1"/>
</dbReference>
<dbReference type="Proteomes" id="UP001597079">
    <property type="component" value="Unassembled WGS sequence"/>
</dbReference>
<protein>
    <submittedName>
        <fullName evidence="3">Gfo/Idh/MocA family protein</fullName>
    </submittedName>
</protein>
<dbReference type="SUPFAM" id="SSF51735">
    <property type="entry name" value="NAD(P)-binding Rossmann-fold domains"/>
    <property type="match status" value="1"/>
</dbReference>
<evidence type="ECO:0000313" key="4">
    <source>
        <dbReference type="Proteomes" id="UP001597079"/>
    </source>
</evidence>
<dbReference type="PANTHER" id="PTHR43377:SF1">
    <property type="entry name" value="BILIVERDIN REDUCTASE A"/>
    <property type="match status" value="1"/>
</dbReference>
<dbReference type="InterPro" id="IPR036291">
    <property type="entry name" value="NAD(P)-bd_dom_sf"/>
</dbReference>
<dbReference type="PANTHER" id="PTHR43377">
    <property type="entry name" value="BILIVERDIN REDUCTASE A"/>
    <property type="match status" value="1"/>
</dbReference>
<name>A0ABW4JPE3_9BACL</name>
<feature type="domain" description="Gfo/Idh/MocA-like oxidoreductase N-terminal" evidence="1">
    <location>
        <begin position="4"/>
        <end position="126"/>
    </location>
</feature>
<evidence type="ECO:0000259" key="2">
    <source>
        <dbReference type="Pfam" id="PF22725"/>
    </source>
</evidence>
<sequence length="330" mass="35870">MAKVRFLMMGVGGMGRAHIDNILNVEDAEIVALVDPSEASIEAARAKSDRLANVPAFADYKEALQKVEADAAVIVTPHSQHFEQGMACLEAGLNVLMEKPFVAGSENAKKLIAFAEEKKKHLAVGYQRHTQGQYMYLRNLIQSGELGDIYFITAYQAQGWLEGCRGTWRQNPELSCGGQLNDSGSHLLDVILWMTGFQPQEVSAYIDNRGTQVDIDSALTVRFEGGTICTFNVVGSANIGWWEDVSINGSKGTALYRNGSLMVSKGGRHQPLVEVPESELPASSTPDQNFVDLILGRVQEAAAPSSCGFRVARLTEAAWQSAETGKAVQF</sequence>
<keyword evidence="4" id="KW-1185">Reference proteome</keyword>
<dbReference type="InterPro" id="IPR055170">
    <property type="entry name" value="GFO_IDH_MocA-like_dom"/>
</dbReference>
<dbReference type="Pfam" id="PF01408">
    <property type="entry name" value="GFO_IDH_MocA"/>
    <property type="match status" value="1"/>
</dbReference>
<reference evidence="4" key="1">
    <citation type="journal article" date="2019" name="Int. J. Syst. Evol. Microbiol.">
        <title>The Global Catalogue of Microorganisms (GCM) 10K type strain sequencing project: providing services to taxonomists for standard genome sequencing and annotation.</title>
        <authorList>
            <consortium name="The Broad Institute Genomics Platform"/>
            <consortium name="The Broad Institute Genome Sequencing Center for Infectious Disease"/>
            <person name="Wu L."/>
            <person name="Ma J."/>
        </authorList>
    </citation>
    <scope>NUCLEOTIDE SEQUENCE [LARGE SCALE GENOMIC DNA]</scope>
    <source>
        <strain evidence="4">CGMCC 1.12286</strain>
    </source>
</reference>
<dbReference type="Gene3D" id="3.40.50.720">
    <property type="entry name" value="NAD(P)-binding Rossmann-like Domain"/>
    <property type="match status" value="1"/>
</dbReference>
<proteinExistence type="predicted"/>
<evidence type="ECO:0000313" key="3">
    <source>
        <dbReference type="EMBL" id="MFD1677739.1"/>
    </source>
</evidence>
<comment type="caution">
    <text evidence="3">The sequence shown here is derived from an EMBL/GenBank/DDBJ whole genome shotgun (WGS) entry which is preliminary data.</text>
</comment>
<dbReference type="Pfam" id="PF22725">
    <property type="entry name" value="GFO_IDH_MocA_C3"/>
    <property type="match status" value="1"/>
</dbReference>
<gene>
    <name evidence="3" type="ORF">ACFSB2_24050</name>
</gene>
<feature type="domain" description="GFO/IDH/MocA-like oxidoreductase" evidence="2">
    <location>
        <begin position="134"/>
        <end position="254"/>
    </location>
</feature>
<dbReference type="EMBL" id="JBHUCX010000099">
    <property type="protein sequence ID" value="MFD1677739.1"/>
    <property type="molecule type" value="Genomic_DNA"/>
</dbReference>
<organism evidence="3 4">
    <name type="scientific">Alicyclobacillus fodiniaquatilis</name>
    <dbReference type="NCBI Taxonomy" id="1661150"/>
    <lineage>
        <taxon>Bacteria</taxon>
        <taxon>Bacillati</taxon>
        <taxon>Bacillota</taxon>
        <taxon>Bacilli</taxon>
        <taxon>Bacillales</taxon>
        <taxon>Alicyclobacillaceae</taxon>
        <taxon>Alicyclobacillus</taxon>
    </lineage>
</organism>
<dbReference type="RefSeq" id="WP_377945650.1">
    <property type="nucleotide sequence ID" value="NZ_JBHUCX010000099.1"/>
</dbReference>
<evidence type="ECO:0000259" key="1">
    <source>
        <dbReference type="Pfam" id="PF01408"/>
    </source>
</evidence>
<accession>A0ABW4JPE3</accession>
<dbReference type="InterPro" id="IPR051450">
    <property type="entry name" value="Gfo/Idh/MocA_Oxidoreductases"/>
</dbReference>